<feature type="compositionally biased region" description="Polar residues" evidence="2">
    <location>
        <begin position="135"/>
        <end position="144"/>
    </location>
</feature>
<evidence type="ECO:0000256" key="1">
    <source>
        <dbReference type="SAM" id="Coils"/>
    </source>
</evidence>
<reference evidence="3" key="1">
    <citation type="submission" date="2014-01" db="EMBL/GenBank/DDBJ databases">
        <authorList>
            <person name="Aslett M."/>
        </authorList>
    </citation>
    <scope>NUCLEOTIDE SEQUENCE</scope>
</reference>
<evidence type="ECO:0000256" key="2">
    <source>
        <dbReference type="SAM" id="MobiDB-lite"/>
    </source>
</evidence>
<organism evidence="3 4">
    <name type="scientific">Trichuris trichiura</name>
    <name type="common">Whipworm</name>
    <name type="synonym">Trichocephalus trichiurus</name>
    <dbReference type="NCBI Taxonomy" id="36087"/>
    <lineage>
        <taxon>Eukaryota</taxon>
        <taxon>Metazoa</taxon>
        <taxon>Ecdysozoa</taxon>
        <taxon>Nematoda</taxon>
        <taxon>Enoplea</taxon>
        <taxon>Dorylaimia</taxon>
        <taxon>Trichinellida</taxon>
        <taxon>Trichuridae</taxon>
        <taxon>Trichuris</taxon>
    </lineage>
</organism>
<feature type="compositionally biased region" description="Basic and acidic residues" evidence="2">
    <location>
        <begin position="121"/>
        <end position="133"/>
    </location>
</feature>
<keyword evidence="4" id="KW-1185">Reference proteome</keyword>
<keyword evidence="1" id="KW-0175">Coiled coil</keyword>
<dbReference type="EMBL" id="HG806532">
    <property type="protein sequence ID" value="CDW59224.1"/>
    <property type="molecule type" value="Genomic_DNA"/>
</dbReference>
<evidence type="ECO:0000313" key="4">
    <source>
        <dbReference type="Proteomes" id="UP000030665"/>
    </source>
</evidence>
<accession>A0A077ZHD9</accession>
<sequence>MESNLLMLTNRQKQLEDFVAAERAILTSGSEHAAATSESPVVSKSGKRNYDKALEKVKIDLSKLQLRIVQAKASIAVLESKLKINKSSIQLNEERLQAVQEAIRAKEDALQCKMEAKQKALKAKRDKEEEKRPQSQKLLSNTSRMVVGNGADEQEQDGSADHLYYCQLYDASAQLKNALLHVQDILCKSSYEQVVSPTCQFYVIKLASLNEKCYAFSVIDTGDDELTYTDELYDAETLTKSCTDKEEESDESDDAYNSLSGFYTNDLLPTTDTSGCKKPIGQQLIGVCFDWEHSWRDHPMYDMLMNMQAERVEVPEVQKKLSVPKESNSALPNEQTAKKSIQTLQAFGFEATSSHTIPNERKRALS</sequence>
<reference evidence="3" key="2">
    <citation type="submission" date="2014-03" db="EMBL/GenBank/DDBJ databases">
        <title>The whipworm genome and dual-species transcriptomics of an intimate host-pathogen interaction.</title>
        <authorList>
            <person name="Foth B.J."/>
            <person name="Tsai I.J."/>
            <person name="Reid A.J."/>
            <person name="Bancroft A.J."/>
            <person name="Nichol S."/>
            <person name="Tracey A."/>
            <person name="Holroyd N."/>
            <person name="Cotton J.A."/>
            <person name="Stanley E.J."/>
            <person name="Zarowiecki M."/>
            <person name="Liu J.Z."/>
            <person name="Huckvale T."/>
            <person name="Cooper P.J."/>
            <person name="Grencis R.K."/>
            <person name="Berriman M."/>
        </authorList>
    </citation>
    <scope>NUCLEOTIDE SEQUENCE [LARGE SCALE GENOMIC DNA]</scope>
</reference>
<feature type="region of interest" description="Disordered" evidence="2">
    <location>
        <begin position="121"/>
        <end position="145"/>
    </location>
</feature>
<name>A0A077ZHD9_TRITR</name>
<evidence type="ECO:0000313" key="3">
    <source>
        <dbReference type="EMBL" id="CDW59224.1"/>
    </source>
</evidence>
<gene>
    <name evidence="3" type="ORF">TTRE_0000755401</name>
</gene>
<dbReference type="AlphaFoldDB" id="A0A077ZHD9"/>
<dbReference type="Proteomes" id="UP000030665">
    <property type="component" value="Unassembled WGS sequence"/>
</dbReference>
<feature type="coiled-coil region" evidence="1">
    <location>
        <begin position="47"/>
        <end position="109"/>
    </location>
</feature>
<protein>
    <submittedName>
        <fullName evidence="3">Uncharacterized protein</fullName>
    </submittedName>
</protein>
<proteinExistence type="predicted"/>